<dbReference type="WBParaSite" id="L893_g12429.t1">
    <property type="protein sequence ID" value="L893_g12429.t1"/>
    <property type="gene ID" value="L893_g12429"/>
</dbReference>
<protein>
    <submittedName>
        <fullName evidence="2">Ovule protein</fullName>
    </submittedName>
</protein>
<proteinExistence type="predicted"/>
<dbReference type="AlphaFoldDB" id="A0A1I7Y3Y6"/>
<evidence type="ECO:0000313" key="2">
    <source>
        <dbReference type="WBParaSite" id="L893_g12429.t1"/>
    </source>
</evidence>
<keyword evidence="1" id="KW-1185">Reference proteome</keyword>
<name>A0A1I7Y3Y6_9BILA</name>
<evidence type="ECO:0000313" key="1">
    <source>
        <dbReference type="Proteomes" id="UP000095287"/>
    </source>
</evidence>
<reference evidence="2" key="1">
    <citation type="submission" date="2016-11" db="UniProtKB">
        <authorList>
            <consortium name="WormBaseParasite"/>
        </authorList>
    </citation>
    <scope>IDENTIFICATION</scope>
</reference>
<accession>A0A1I7Y3Y6</accession>
<organism evidence="1 2">
    <name type="scientific">Steinernema glaseri</name>
    <dbReference type="NCBI Taxonomy" id="37863"/>
    <lineage>
        <taxon>Eukaryota</taxon>
        <taxon>Metazoa</taxon>
        <taxon>Ecdysozoa</taxon>
        <taxon>Nematoda</taxon>
        <taxon>Chromadorea</taxon>
        <taxon>Rhabditida</taxon>
        <taxon>Tylenchina</taxon>
        <taxon>Panagrolaimomorpha</taxon>
        <taxon>Strongyloidoidea</taxon>
        <taxon>Steinernematidae</taxon>
        <taxon>Steinernema</taxon>
    </lineage>
</organism>
<sequence>MESSQIAHITFDLSNAMHAREQMQRMQFKCGSFQPHSFFSPTIVIRTHFDVFWRVNTLRNKIALPFQESNTTHLLCL</sequence>
<dbReference type="Proteomes" id="UP000095287">
    <property type="component" value="Unplaced"/>
</dbReference>